<evidence type="ECO:0000313" key="1">
    <source>
        <dbReference type="EMBL" id="VFQ68509.1"/>
    </source>
</evidence>
<evidence type="ECO:0000313" key="2">
    <source>
        <dbReference type="Proteomes" id="UP000595140"/>
    </source>
</evidence>
<name>A0A484KY97_9ASTE</name>
<proteinExistence type="predicted"/>
<protein>
    <submittedName>
        <fullName evidence="1">Uncharacterized protein</fullName>
    </submittedName>
</protein>
<accession>A0A484KY97</accession>
<keyword evidence="2" id="KW-1185">Reference proteome</keyword>
<organism evidence="1 2">
    <name type="scientific">Cuscuta campestris</name>
    <dbReference type="NCBI Taxonomy" id="132261"/>
    <lineage>
        <taxon>Eukaryota</taxon>
        <taxon>Viridiplantae</taxon>
        <taxon>Streptophyta</taxon>
        <taxon>Embryophyta</taxon>
        <taxon>Tracheophyta</taxon>
        <taxon>Spermatophyta</taxon>
        <taxon>Magnoliopsida</taxon>
        <taxon>eudicotyledons</taxon>
        <taxon>Gunneridae</taxon>
        <taxon>Pentapetalae</taxon>
        <taxon>asterids</taxon>
        <taxon>lamiids</taxon>
        <taxon>Solanales</taxon>
        <taxon>Convolvulaceae</taxon>
        <taxon>Cuscuteae</taxon>
        <taxon>Cuscuta</taxon>
        <taxon>Cuscuta subgen. Grammica</taxon>
        <taxon>Cuscuta sect. Cleistogrammica</taxon>
    </lineage>
</organism>
<sequence length="84" mass="9837">MRIRNLQTLYWIGIKVVLFLWFPRNYRPWPGFPRPVSAGVSKNAKWLNLEKAVCGYGYLRWPSTTLAMFPAYVGTKISLSRETR</sequence>
<reference evidence="1 2" key="1">
    <citation type="submission" date="2018-04" db="EMBL/GenBank/DDBJ databases">
        <authorList>
            <person name="Vogel A."/>
        </authorList>
    </citation>
    <scope>NUCLEOTIDE SEQUENCE [LARGE SCALE GENOMIC DNA]</scope>
</reference>
<dbReference type="Proteomes" id="UP000595140">
    <property type="component" value="Unassembled WGS sequence"/>
</dbReference>
<gene>
    <name evidence="1" type="ORF">CCAM_LOCUS10285</name>
</gene>
<dbReference type="AlphaFoldDB" id="A0A484KY97"/>
<dbReference type="EMBL" id="OOIL02000693">
    <property type="protein sequence ID" value="VFQ68509.1"/>
    <property type="molecule type" value="Genomic_DNA"/>
</dbReference>